<keyword evidence="3" id="KW-1185">Reference proteome</keyword>
<dbReference type="Proteomes" id="UP001321749">
    <property type="component" value="Unassembled WGS sequence"/>
</dbReference>
<comment type="caution">
    <text evidence="2">The sequence shown here is derived from an EMBL/GenBank/DDBJ whole genome shotgun (WGS) entry which is preliminary data.</text>
</comment>
<feature type="domain" description="DUF5672" evidence="1">
    <location>
        <begin position="155"/>
        <end position="301"/>
    </location>
</feature>
<protein>
    <recommendedName>
        <fullName evidence="1">DUF5672 domain-containing protein</fullName>
    </recommendedName>
</protein>
<evidence type="ECO:0000313" key="3">
    <source>
        <dbReference type="Proteomes" id="UP001321749"/>
    </source>
</evidence>
<organism evidence="2 3">
    <name type="scientific">Cladorrhinum samala</name>
    <dbReference type="NCBI Taxonomy" id="585594"/>
    <lineage>
        <taxon>Eukaryota</taxon>
        <taxon>Fungi</taxon>
        <taxon>Dikarya</taxon>
        <taxon>Ascomycota</taxon>
        <taxon>Pezizomycotina</taxon>
        <taxon>Sordariomycetes</taxon>
        <taxon>Sordariomycetidae</taxon>
        <taxon>Sordariales</taxon>
        <taxon>Podosporaceae</taxon>
        <taxon>Cladorrhinum</taxon>
    </lineage>
</organism>
<reference evidence="2" key="1">
    <citation type="journal article" date="2023" name="Mol. Phylogenet. Evol.">
        <title>Genome-scale phylogeny and comparative genomics of the fungal order Sordariales.</title>
        <authorList>
            <person name="Hensen N."/>
            <person name="Bonometti L."/>
            <person name="Westerberg I."/>
            <person name="Brannstrom I.O."/>
            <person name="Guillou S."/>
            <person name="Cros-Aarteil S."/>
            <person name="Calhoun S."/>
            <person name="Haridas S."/>
            <person name="Kuo A."/>
            <person name="Mondo S."/>
            <person name="Pangilinan J."/>
            <person name="Riley R."/>
            <person name="LaButti K."/>
            <person name="Andreopoulos B."/>
            <person name="Lipzen A."/>
            <person name="Chen C."/>
            <person name="Yan M."/>
            <person name="Daum C."/>
            <person name="Ng V."/>
            <person name="Clum A."/>
            <person name="Steindorff A."/>
            <person name="Ohm R.A."/>
            <person name="Martin F."/>
            <person name="Silar P."/>
            <person name="Natvig D.O."/>
            <person name="Lalanne C."/>
            <person name="Gautier V."/>
            <person name="Ament-Velasquez S.L."/>
            <person name="Kruys A."/>
            <person name="Hutchinson M.I."/>
            <person name="Powell A.J."/>
            <person name="Barry K."/>
            <person name="Miller A.N."/>
            <person name="Grigoriev I.V."/>
            <person name="Debuchy R."/>
            <person name="Gladieux P."/>
            <person name="Hiltunen Thoren M."/>
            <person name="Johannesson H."/>
        </authorList>
    </citation>
    <scope>NUCLEOTIDE SEQUENCE</scope>
    <source>
        <strain evidence="2">PSN324</strain>
    </source>
</reference>
<reference evidence="2" key="2">
    <citation type="submission" date="2023-06" db="EMBL/GenBank/DDBJ databases">
        <authorList>
            <consortium name="Lawrence Berkeley National Laboratory"/>
            <person name="Mondo S.J."/>
            <person name="Hensen N."/>
            <person name="Bonometti L."/>
            <person name="Westerberg I."/>
            <person name="Brannstrom I.O."/>
            <person name="Guillou S."/>
            <person name="Cros-Aarteil S."/>
            <person name="Calhoun S."/>
            <person name="Haridas S."/>
            <person name="Kuo A."/>
            <person name="Pangilinan J."/>
            <person name="Riley R."/>
            <person name="Labutti K."/>
            <person name="Andreopoulos B."/>
            <person name="Lipzen A."/>
            <person name="Chen C."/>
            <person name="Yanf M."/>
            <person name="Daum C."/>
            <person name="Ng V."/>
            <person name="Clum A."/>
            <person name="Steindorff A."/>
            <person name="Ohm R."/>
            <person name="Martin F."/>
            <person name="Silar P."/>
            <person name="Natvig D."/>
            <person name="Lalanne C."/>
            <person name="Gautier V."/>
            <person name="Ament-Velasquez S.L."/>
            <person name="Kruys A."/>
            <person name="Hutchinson M.I."/>
            <person name="Powell A.J."/>
            <person name="Barry K."/>
            <person name="Miller A.N."/>
            <person name="Grigoriev I.V."/>
            <person name="Debuchy R."/>
            <person name="Gladieux P."/>
            <person name="Thoren M.H."/>
            <person name="Johannesson H."/>
        </authorList>
    </citation>
    <scope>NUCLEOTIDE SEQUENCE</scope>
    <source>
        <strain evidence="2">PSN324</strain>
    </source>
</reference>
<accession>A0AAV9H8G8</accession>
<evidence type="ECO:0000259" key="1">
    <source>
        <dbReference type="Pfam" id="PF18922"/>
    </source>
</evidence>
<dbReference type="AlphaFoldDB" id="A0AAV9H8G8"/>
<dbReference type="EMBL" id="MU865160">
    <property type="protein sequence ID" value="KAK4456837.1"/>
    <property type="molecule type" value="Genomic_DNA"/>
</dbReference>
<name>A0AAV9H8G8_9PEZI</name>
<evidence type="ECO:0000313" key="2">
    <source>
        <dbReference type="EMBL" id="KAK4456837.1"/>
    </source>
</evidence>
<proteinExistence type="predicted"/>
<dbReference type="Pfam" id="PF18922">
    <property type="entry name" value="DUF5672"/>
    <property type="match status" value="1"/>
</dbReference>
<gene>
    <name evidence="2" type="ORF">QBC42DRAFT_350961</name>
</gene>
<dbReference type="InterPro" id="IPR043729">
    <property type="entry name" value="DUF5672"/>
</dbReference>
<sequence>MLASRGAKPSIMRWELMILLAVASMLFLTYIGLRDASTDEAALRGFQTQEKQRTAMPPTTPEDALEPEFAAELLAAAPTPTTVTPTPTPTPSETPRILTAVLIETSLSPALVPVLVHFAAVLGPHWQIVLFTSALTWTEHPKSTPFQRLLASKQLSVRYIPDDVQLTDSKSVSSFLVRPWLWEELIDSHRVLLFQLDSIICANANQTVDDFLEWDYVGAPIDGRYGAGYNGGLSIRNPRLFLDIVKRTGGFANGKVEFEDQWFYKQARSLEAEQEVRLPDPETAQKFAVETIYYEKPLGYHQPTRWQKDRMSEIEEWCPEVKMLIGRRAT</sequence>